<dbReference type="PANTHER" id="PTHR30160">
    <property type="entry name" value="TETRAACYLDISACCHARIDE 4'-KINASE-RELATED"/>
    <property type="match status" value="1"/>
</dbReference>
<dbReference type="EMBL" id="UINC01001716">
    <property type="protein sequence ID" value="SUZ87271.1"/>
    <property type="molecule type" value="Genomic_DNA"/>
</dbReference>
<evidence type="ECO:0008006" key="4">
    <source>
        <dbReference type="Google" id="ProtNLM"/>
    </source>
</evidence>
<reference evidence="3" key="1">
    <citation type="submission" date="2018-05" db="EMBL/GenBank/DDBJ databases">
        <authorList>
            <person name="Lanie J.A."/>
            <person name="Ng W.-L."/>
            <person name="Kazmierczak K.M."/>
            <person name="Andrzejewski T.M."/>
            <person name="Davidsen T.M."/>
            <person name="Wayne K.J."/>
            <person name="Tettelin H."/>
            <person name="Glass J.I."/>
            <person name="Rusch D."/>
            <person name="Podicherti R."/>
            <person name="Tsui H.-C.T."/>
            <person name="Winkler M.E."/>
        </authorList>
    </citation>
    <scope>NUCLEOTIDE SEQUENCE</scope>
</reference>
<dbReference type="GO" id="GO:0008713">
    <property type="term" value="F:ADP-heptose-lipopolysaccharide heptosyltransferase activity"/>
    <property type="evidence" value="ECO:0007669"/>
    <property type="project" value="TreeGrafter"/>
</dbReference>
<evidence type="ECO:0000313" key="3">
    <source>
        <dbReference type="EMBL" id="SUZ87271.1"/>
    </source>
</evidence>
<dbReference type="InterPro" id="IPR051199">
    <property type="entry name" value="LPS_LOS_Heptosyltrfase"/>
</dbReference>
<gene>
    <name evidence="3" type="ORF">METZ01_LOCUS40125</name>
</gene>
<keyword evidence="1" id="KW-0328">Glycosyltransferase</keyword>
<sequence length="325" mass="37258">MSSIGDIVLSTSFIESVKNKFPNSQIDFLIKEEFSDIVHHHPLIDNIITYNKQSGINGLISVGKALKHKNYDAVYDIHNVFRTKLLSFFFKVSSFKQIRKPRLKRWLLFYTYQNFFKKDFSHIKMYHSLLDMTENLPKTKLSVSNSEIEETKQYLSSNGVNEKFITIVPGAAWKQKQWSVENYNNLIDRILNTFSFKIIILGSKKDIICDQLSTHDRIINLKGETTLRMAMSILKLSNHTIGSDTGLLHISEALDTPVTMILGPTSKETGANVVLNNSRIVENDSLWCKPCSQNGSRKCYRREQYCLSTIDSNIVFNSLNQVVKS</sequence>
<dbReference type="GO" id="GO:0009244">
    <property type="term" value="P:lipopolysaccharide core region biosynthetic process"/>
    <property type="evidence" value="ECO:0007669"/>
    <property type="project" value="TreeGrafter"/>
</dbReference>
<dbReference type="InterPro" id="IPR002201">
    <property type="entry name" value="Glyco_trans_9"/>
</dbReference>
<dbReference type="PANTHER" id="PTHR30160:SF1">
    <property type="entry name" value="LIPOPOLYSACCHARIDE 1,2-N-ACETYLGLUCOSAMINETRANSFERASE-RELATED"/>
    <property type="match status" value="1"/>
</dbReference>
<dbReference type="Pfam" id="PF01075">
    <property type="entry name" value="Glyco_transf_9"/>
    <property type="match status" value="1"/>
</dbReference>
<dbReference type="SUPFAM" id="SSF53756">
    <property type="entry name" value="UDP-Glycosyltransferase/glycogen phosphorylase"/>
    <property type="match status" value="1"/>
</dbReference>
<keyword evidence="2" id="KW-0808">Transferase</keyword>
<dbReference type="CDD" id="cd03789">
    <property type="entry name" value="GT9_LPS_heptosyltransferase"/>
    <property type="match status" value="1"/>
</dbReference>
<name>A0A381R694_9ZZZZ</name>
<dbReference type="GO" id="GO:0005829">
    <property type="term" value="C:cytosol"/>
    <property type="evidence" value="ECO:0007669"/>
    <property type="project" value="TreeGrafter"/>
</dbReference>
<evidence type="ECO:0000256" key="2">
    <source>
        <dbReference type="ARBA" id="ARBA00022679"/>
    </source>
</evidence>
<protein>
    <recommendedName>
        <fullName evidence="4">Lipopolysaccharide heptosyltransferase II</fullName>
    </recommendedName>
</protein>
<proteinExistence type="predicted"/>
<dbReference type="Gene3D" id="3.40.50.2000">
    <property type="entry name" value="Glycogen Phosphorylase B"/>
    <property type="match status" value="2"/>
</dbReference>
<organism evidence="3">
    <name type="scientific">marine metagenome</name>
    <dbReference type="NCBI Taxonomy" id="408172"/>
    <lineage>
        <taxon>unclassified sequences</taxon>
        <taxon>metagenomes</taxon>
        <taxon>ecological metagenomes</taxon>
    </lineage>
</organism>
<evidence type="ECO:0000256" key="1">
    <source>
        <dbReference type="ARBA" id="ARBA00022676"/>
    </source>
</evidence>
<accession>A0A381R694</accession>
<dbReference type="AlphaFoldDB" id="A0A381R694"/>